<evidence type="ECO:0000313" key="1">
    <source>
        <dbReference type="EMBL" id="KAJ8882710.1"/>
    </source>
</evidence>
<protein>
    <submittedName>
        <fullName evidence="1">Uncharacterized protein</fullName>
    </submittedName>
</protein>
<gene>
    <name evidence="1" type="ORF">PR048_014522</name>
</gene>
<comment type="caution">
    <text evidence="1">The sequence shown here is derived from an EMBL/GenBank/DDBJ whole genome shotgun (WGS) entry which is preliminary data.</text>
</comment>
<organism evidence="1 2">
    <name type="scientific">Dryococelus australis</name>
    <dbReference type="NCBI Taxonomy" id="614101"/>
    <lineage>
        <taxon>Eukaryota</taxon>
        <taxon>Metazoa</taxon>
        <taxon>Ecdysozoa</taxon>
        <taxon>Arthropoda</taxon>
        <taxon>Hexapoda</taxon>
        <taxon>Insecta</taxon>
        <taxon>Pterygota</taxon>
        <taxon>Neoptera</taxon>
        <taxon>Polyneoptera</taxon>
        <taxon>Phasmatodea</taxon>
        <taxon>Verophasmatodea</taxon>
        <taxon>Anareolatae</taxon>
        <taxon>Phasmatidae</taxon>
        <taxon>Eurycanthinae</taxon>
        <taxon>Dryococelus</taxon>
    </lineage>
</organism>
<accession>A0ABQ9HEM3</accession>
<sequence length="75" mass="8304">MLTEINLNTASQKTKTAAATMVIPPIRFSSIRKNKDTNLSTLKDIVTKESQQQTNKKQKNASIKCLANAALWTLV</sequence>
<proteinExistence type="predicted"/>
<reference evidence="1 2" key="1">
    <citation type="submission" date="2023-02" db="EMBL/GenBank/DDBJ databases">
        <title>LHISI_Scaffold_Assembly.</title>
        <authorList>
            <person name="Stuart O.P."/>
            <person name="Cleave R."/>
            <person name="Magrath M.J.L."/>
            <person name="Mikheyev A.S."/>
        </authorList>
    </citation>
    <scope>NUCLEOTIDE SEQUENCE [LARGE SCALE GENOMIC DNA]</scope>
    <source>
        <strain evidence="1">Daus_M_001</strain>
        <tissue evidence="1">Leg muscle</tissue>
    </source>
</reference>
<dbReference type="EMBL" id="JARBHB010000005">
    <property type="protein sequence ID" value="KAJ8882710.1"/>
    <property type="molecule type" value="Genomic_DNA"/>
</dbReference>
<keyword evidence="2" id="KW-1185">Reference proteome</keyword>
<name>A0ABQ9HEM3_9NEOP</name>
<evidence type="ECO:0000313" key="2">
    <source>
        <dbReference type="Proteomes" id="UP001159363"/>
    </source>
</evidence>
<dbReference type="Proteomes" id="UP001159363">
    <property type="component" value="Chromosome 4"/>
</dbReference>